<dbReference type="AlphaFoldDB" id="A0A1Y1S2K1"/>
<comment type="caution">
    <text evidence="2">The sequence shown here is derived from an EMBL/GenBank/DDBJ whole genome shotgun (WGS) entry which is preliminary data.</text>
</comment>
<evidence type="ECO:0000313" key="3">
    <source>
        <dbReference type="Proteomes" id="UP000192343"/>
    </source>
</evidence>
<name>A0A1Y1S2K1_9SPIO</name>
<dbReference type="RefSeq" id="WP_083048426.1">
    <property type="nucleotide sequence ID" value="NZ_MWQY01000003.1"/>
</dbReference>
<sequence length="89" mass="9881">MEIRIKTKGGKLIEREAEVIDKIDNDGRQYSIALHGGNVYTVIDRDYYGPIYGTQAQEIGRKGGSAKTEKKAASSRENGKKGGRPRKQK</sequence>
<evidence type="ECO:0000256" key="1">
    <source>
        <dbReference type="SAM" id="MobiDB-lite"/>
    </source>
</evidence>
<protein>
    <submittedName>
        <fullName evidence="2">Uncharacterized protein</fullName>
    </submittedName>
</protein>
<organism evidence="2 3">
    <name type="scientific">Marispirochaeta aestuarii</name>
    <dbReference type="NCBI Taxonomy" id="1963862"/>
    <lineage>
        <taxon>Bacteria</taxon>
        <taxon>Pseudomonadati</taxon>
        <taxon>Spirochaetota</taxon>
        <taxon>Spirochaetia</taxon>
        <taxon>Spirochaetales</taxon>
        <taxon>Spirochaetaceae</taxon>
        <taxon>Marispirochaeta</taxon>
    </lineage>
</organism>
<dbReference type="Proteomes" id="UP000192343">
    <property type="component" value="Unassembled WGS sequence"/>
</dbReference>
<accession>A0A1Y1S2K1</accession>
<proteinExistence type="predicted"/>
<evidence type="ECO:0000313" key="2">
    <source>
        <dbReference type="EMBL" id="ORC37295.1"/>
    </source>
</evidence>
<reference evidence="2 3" key="1">
    <citation type="submission" date="2017-03" db="EMBL/GenBank/DDBJ databases">
        <title>Draft Genome sequence of Marispirochaeta sp. strain JC444.</title>
        <authorList>
            <person name="Shivani Y."/>
            <person name="Subhash Y."/>
            <person name="Sasikala C."/>
            <person name="Ramana C."/>
        </authorList>
    </citation>
    <scope>NUCLEOTIDE SEQUENCE [LARGE SCALE GENOMIC DNA]</scope>
    <source>
        <strain evidence="2 3">JC444</strain>
    </source>
</reference>
<keyword evidence="3" id="KW-1185">Reference proteome</keyword>
<feature type="region of interest" description="Disordered" evidence="1">
    <location>
        <begin position="56"/>
        <end position="89"/>
    </location>
</feature>
<dbReference type="EMBL" id="MWQY01000003">
    <property type="protein sequence ID" value="ORC37295.1"/>
    <property type="molecule type" value="Genomic_DNA"/>
</dbReference>
<feature type="compositionally biased region" description="Basic and acidic residues" evidence="1">
    <location>
        <begin position="67"/>
        <end position="80"/>
    </location>
</feature>
<gene>
    <name evidence="2" type="ORF">B4O97_03645</name>
</gene>